<dbReference type="AlphaFoldDB" id="A0A8S9WVD4"/>
<organism evidence="10 11">
    <name type="scientific">Apolygus lucorum</name>
    <name type="common">Small green plant bug</name>
    <name type="synonym">Lygocoris lucorum</name>
    <dbReference type="NCBI Taxonomy" id="248454"/>
    <lineage>
        <taxon>Eukaryota</taxon>
        <taxon>Metazoa</taxon>
        <taxon>Ecdysozoa</taxon>
        <taxon>Arthropoda</taxon>
        <taxon>Hexapoda</taxon>
        <taxon>Insecta</taxon>
        <taxon>Pterygota</taxon>
        <taxon>Neoptera</taxon>
        <taxon>Paraneoptera</taxon>
        <taxon>Hemiptera</taxon>
        <taxon>Heteroptera</taxon>
        <taxon>Panheteroptera</taxon>
        <taxon>Cimicomorpha</taxon>
        <taxon>Miridae</taxon>
        <taxon>Mirini</taxon>
        <taxon>Apolygus</taxon>
    </lineage>
</organism>
<evidence type="ECO:0008006" key="12">
    <source>
        <dbReference type="Google" id="ProtNLM"/>
    </source>
</evidence>
<evidence type="ECO:0000313" key="10">
    <source>
        <dbReference type="EMBL" id="KAF6200048.1"/>
    </source>
</evidence>
<name>A0A8S9WVD4_APOLU</name>
<keyword evidence="4 8" id="KW-0479">Metal-binding</keyword>
<dbReference type="GO" id="GO:0020037">
    <property type="term" value="F:heme binding"/>
    <property type="evidence" value="ECO:0007669"/>
    <property type="project" value="InterPro"/>
</dbReference>
<feature type="region of interest" description="Disordered" evidence="9">
    <location>
        <begin position="505"/>
        <end position="530"/>
    </location>
</feature>
<dbReference type="Gene3D" id="1.10.630.10">
    <property type="entry name" value="Cytochrome P450"/>
    <property type="match status" value="1"/>
</dbReference>
<dbReference type="PROSITE" id="PS00086">
    <property type="entry name" value="CYTOCHROME_P450"/>
    <property type="match status" value="1"/>
</dbReference>
<dbReference type="InterPro" id="IPR002401">
    <property type="entry name" value="Cyt_P450_E_grp-I"/>
</dbReference>
<evidence type="ECO:0000256" key="3">
    <source>
        <dbReference type="ARBA" id="ARBA00022617"/>
    </source>
</evidence>
<dbReference type="InterPro" id="IPR050196">
    <property type="entry name" value="Cytochrome_P450_Monoox"/>
</dbReference>
<evidence type="ECO:0000256" key="8">
    <source>
        <dbReference type="PIRSR" id="PIRSR602401-1"/>
    </source>
</evidence>
<dbReference type="InterPro" id="IPR001128">
    <property type="entry name" value="Cyt_P450"/>
</dbReference>
<comment type="caution">
    <text evidence="10">The sequence shown here is derived from an EMBL/GenBank/DDBJ whole genome shotgun (WGS) entry which is preliminary data.</text>
</comment>
<sequence>MIQSRREPESFRMSGTHQAELEVTDNCGLDHCLARQVFVSSSEQRDRDVERFRTPSRDMCDGDYFNDREIQSSPQAGPSSNCVYGKNPNQLVGTVDVGTSLSRLLRQPSRLSPSESGSGDHFSEDEGRNMMDNILRQRCKSMPPNLGQSEMSLYTNSACQEFPYSVNTQPSTTQDFKSIVSYNTPSWDTFWTSMAILLFCQYAFSGSDTCCQSADNLNSYCGVIHLIREVMEMSSNEAGEPVGIVVTFLLLLIPYLVIKYFRWRLSRSHLYKLANRLPGPKSSPILGNAESFFSAPSVIFTNIVQEIKEFPDVMKMWIGPRLMVFLLHPADVELILSSQEHIDKAPEYRFFKPWLGEGLLLTTGEKWKLHRKLIAPSFHLNILKSFLGVFNKNSLDVVKKLEKEEGKEFDCHDYMSETTVEMLLETAMGVDKKTQKNGYDYAMAVMKMCDILHLRQTKLWMRPELIFSLSSYGRLQKQLLSVIHGLTTKVVSLRKADHKSGLIDTTLVNNTSDSPPEQETSSDYSFGQSKGLKDDIDEDIGQKKRLAFLDLLISGAQGGVVLNDVEIQNQVDTIMFEGHDTTASASSFFLCVLADRQDIQVKVLEEIDRVFGDSDREVTFQDTLDLKYLERCIMETLRMYPPVPVIARDLKKDLKLVSSDLTVPAGCTVIVGTYKLHRREDTYPNPEYFDPDHFLPERSASRHYYSFIPFSAGPRSCVGRKYAMMKLKVLLTTILRNYRVLPGVPMKDWVLQADIILKRTDGFRVRLEKRKPSS</sequence>
<proteinExistence type="inferred from homology"/>
<evidence type="ECO:0000256" key="4">
    <source>
        <dbReference type="ARBA" id="ARBA00022723"/>
    </source>
</evidence>
<dbReference type="InterPro" id="IPR017972">
    <property type="entry name" value="Cyt_P450_CS"/>
</dbReference>
<keyword evidence="5" id="KW-0560">Oxidoreductase</keyword>
<keyword evidence="11" id="KW-1185">Reference proteome</keyword>
<dbReference type="GO" id="GO:0005506">
    <property type="term" value="F:iron ion binding"/>
    <property type="evidence" value="ECO:0007669"/>
    <property type="project" value="InterPro"/>
</dbReference>
<dbReference type="CDD" id="cd20628">
    <property type="entry name" value="CYP4"/>
    <property type="match status" value="1"/>
</dbReference>
<dbReference type="GO" id="GO:0004497">
    <property type="term" value="F:monooxygenase activity"/>
    <property type="evidence" value="ECO:0007669"/>
    <property type="project" value="UniProtKB-KW"/>
</dbReference>
<keyword evidence="3 8" id="KW-0349">Heme</keyword>
<accession>A0A8S9WVD4</accession>
<feature type="binding site" description="axial binding residue" evidence="8">
    <location>
        <position position="717"/>
    </location>
    <ligand>
        <name>heme</name>
        <dbReference type="ChEBI" id="CHEBI:30413"/>
    </ligand>
    <ligandPart>
        <name>Fe</name>
        <dbReference type="ChEBI" id="CHEBI:18248"/>
    </ligandPart>
</feature>
<dbReference type="Proteomes" id="UP000466442">
    <property type="component" value="Unassembled WGS sequence"/>
</dbReference>
<dbReference type="InterPro" id="IPR036396">
    <property type="entry name" value="Cyt_P450_sf"/>
</dbReference>
<evidence type="ECO:0000256" key="9">
    <source>
        <dbReference type="SAM" id="MobiDB-lite"/>
    </source>
</evidence>
<dbReference type="PRINTS" id="PR00463">
    <property type="entry name" value="EP450I"/>
</dbReference>
<dbReference type="Pfam" id="PF00067">
    <property type="entry name" value="p450"/>
    <property type="match status" value="1"/>
</dbReference>
<dbReference type="PRINTS" id="PR00385">
    <property type="entry name" value="P450"/>
</dbReference>
<dbReference type="EMBL" id="WIXP02000014">
    <property type="protein sequence ID" value="KAF6200048.1"/>
    <property type="molecule type" value="Genomic_DNA"/>
</dbReference>
<comment type="cofactor">
    <cofactor evidence="1 8">
        <name>heme</name>
        <dbReference type="ChEBI" id="CHEBI:30413"/>
    </cofactor>
</comment>
<protein>
    <recommendedName>
        <fullName evidence="12">Cytochrome P450</fullName>
    </recommendedName>
</protein>
<dbReference type="GO" id="GO:0016705">
    <property type="term" value="F:oxidoreductase activity, acting on paired donors, with incorporation or reduction of molecular oxygen"/>
    <property type="evidence" value="ECO:0007669"/>
    <property type="project" value="InterPro"/>
</dbReference>
<keyword evidence="7" id="KW-0503">Monooxygenase</keyword>
<dbReference type="SUPFAM" id="SSF48264">
    <property type="entry name" value="Cytochrome P450"/>
    <property type="match status" value="1"/>
</dbReference>
<feature type="compositionally biased region" description="Low complexity" evidence="9">
    <location>
        <begin position="105"/>
        <end position="116"/>
    </location>
</feature>
<evidence type="ECO:0000256" key="7">
    <source>
        <dbReference type="ARBA" id="ARBA00023033"/>
    </source>
</evidence>
<evidence type="ECO:0000256" key="2">
    <source>
        <dbReference type="ARBA" id="ARBA00010617"/>
    </source>
</evidence>
<dbReference type="PANTHER" id="PTHR24291:SF106">
    <property type="entry name" value="CYTOCHROME P450 4G1-RELATED"/>
    <property type="match status" value="1"/>
</dbReference>
<evidence type="ECO:0000256" key="5">
    <source>
        <dbReference type="ARBA" id="ARBA00023002"/>
    </source>
</evidence>
<comment type="similarity">
    <text evidence="2">Belongs to the cytochrome P450 family.</text>
</comment>
<feature type="region of interest" description="Disordered" evidence="9">
    <location>
        <begin position="105"/>
        <end position="127"/>
    </location>
</feature>
<dbReference type="PANTHER" id="PTHR24291">
    <property type="entry name" value="CYTOCHROME P450 FAMILY 4"/>
    <property type="match status" value="1"/>
</dbReference>
<evidence type="ECO:0000256" key="1">
    <source>
        <dbReference type="ARBA" id="ARBA00001971"/>
    </source>
</evidence>
<feature type="compositionally biased region" description="Polar residues" evidence="9">
    <location>
        <begin position="506"/>
        <end position="528"/>
    </location>
</feature>
<keyword evidence="6 8" id="KW-0408">Iron</keyword>
<dbReference type="OrthoDB" id="1470350at2759"/>
<reference evidence="10" key="1">
    <citation type="journal article" date="2021" name="Mol. Ecol. Resour.">
        <title>Apolygus lucorum genome provides insights into omnivorousness and mesophyll feeding.</title>
        <authorList>
            <person name="Liu Y."/>
            <person name="Liu H."/>
            <person name="Wang H."/>
            <person name="Huang T."/>
            <person name="Liu B."/>
            <person name="Yang B."/>
            <person name="Yin L."/>
            <person name="Li B."/>
            <person name="Zhang Y."/>
            <person name="Zhang S."/>
            <person name="Jiang F."/>
            <person name="Zhang X."/>
            <person name="Ren Y."/>
            <person name="Wang B."/>
            <person name="Wang S."/>
            <person name="Lu Y."/>
            <person name="Wu K."/>
            <person name="Fan W."/>
            <person name="Wang G."/>
        </authorList>
    </citation>
    <scope>NUCLEOTIDE SEQUENCE</scope>
    <source>
        <strain evidence="10">12Hb</strain>
    </source>
</reference>
<evidence type="ECO:0000256" key="6">
    <source>
        <dbReference type="ARBA" id="ARBA00023004"/>
    </source>
</evidence>
<evidence type="ECO:0000313" key="11">
    <source>
        <dbReference type="Proteomes" id="UP000466442"/>
    </source>
</evidence>
<gene>
    <name evidence="10" type="ORF">GE061_006348</name>
</gene>